<protein>
    <recommendedName>
        <fullName evidence="3">Antitoxin</fullName>
    </recommendedName>
</protein>
<gene>
    <name evidence="1" type="ORF">O1G21_21335</name>
</gene>
<proteinExistence type="predicted"/>
<name>A0ABY7QGN7_9ACTN</name>
<evidence type="ECO:0000313" key="2">
    <source>
        <dbReference type="Proteomes" id="UP001212821"/>
    </source>
</evidence>
<sequence length="53" mass="5947">MSVSTPGPAENRDPAETEEEWLDRMADEAEAEGRDGSVDLEETAAMMIRARWH</sequence>
<evidence type="ECO:0000313" key="1">
    <source>
        <dbReference type="EMBL" id="WBP91918.1"/>
    </source>
</evidence>
<organism evidence="1 2">
    <name type="scientific">Kitasatospora cathayae</name>
    <dbReference type="NCBI Taxonomy" id="3004092"/>
    <lineage>
        <taxon>Bacteria</taxon>
        <taxon>Bacillati</taxon>
        <taxon>Actinomycetota</taxon>
        <taxon>Actinomycetes</taxon>
        <taxon>Kitasatosporales</taxon>
        <taxon>Streptomycetaceae</taxon>
        <taxon>Kitasatospora</taxon>
    </lineage>
</organism>
<dbReference type="Proteomes" id="UP001212821">
    <property type="component" value="Chromosome"/>
</dbReference>
<dbReference type="EMBL" id="CP115450">
    <property type="protein sequence ID" value="WBP91918.1"/>
    <property type="molecule type" value="Genomic_DNA"/>
</dbReference>
<accession>A0ABY7QGN7</accession>
<evidence type="ECO:0008006" key="3">
    <source>
        <dbReference type="Google" id="ProtNLM"/>
    </source>
</evidence>
<dbReference type="RefSeq" id="WP_270151504.1">
    <property type="nucleotide sequence ID" value="NZ_CP115450.1"/>
</dbReference>
<reference evidence="2" key="1">
    <citation type="submission" date="2022-12" db="EMBL/GenBank/DDBJ databases">
        <authorList>
            <person name="Mo P."/>
        </authorList>
    </citation>
    <scope>NUCLEOTIDE SEQUENCE [LARGE SCALE GENOMIC DNA]</scope>
    <source>
        <strain evidence="2">HUAS 3-15</strain>
    </source>
</reference>
<keyword evidence="2" id="KW-1185">Reference proteome</keyword>